<keyword evidence="2 5" id="KW-0812">Transmembrane</keyword>
<evidence type="ECO:0000313" key="6">
    <source>
        <dbReference type="EMBL" id="BDI05219.1"/>
    </source>
</evidence>
<dbReference type="PANTHER" id="PTHR36926">
    <property type="entry name" value="COLICIN V PRODUCTION PROTEIN"/>
    <property type="match status" value="1"/>
</dbReference>
<evidence type="ECO:0000256" key="4">
    <source>
        <dbReference type="ARBA" id="ARBA00023136"/>
    </source>
</evidence>
<feature type="transmembrane region" description="Helical" evidence="5">
    <location>
        <begin position="6"/>
        <end position="26"/>
    </location>
</feature>
<name>A0ABN6PJH4_9BURK</name>
<accession>A0ABN6PJH4</accession>
<reference evidence="6" key="1">
    <citation type="submission" date="2022-04" db="EMBL/GenBank/DDBJ databases">
        <title>Whole genome sequence of Sphaerotilus sp. FB-5.</title>
        <authorList>
            <person name="Takeda M."/>
            <person name="Narihara S."/>
            <person name="Akimoto M."/>
            <person name="Akimoto R."/>
            <person name="Nishiyashiki S."/>
            <person name="Murakami T."/>
        </authorList>
    </citation>
    <scope>NUCLEOTIDE SEQUENCE</scope>
    <source>
        <strain evidence="6">FB-5</strain>
    </source>
</reference>
<evidence type="ECO:0008006" key="8">
    <source>
        <dbReference type="Google" id="ProtNLM"/>
    </source>
</evidence>
<dbReference type="RefSeq" id="WP_251973270.1">
    <property type="nucleotide sequence ID" value="NZ_AP025730.1"/>
</dbReference>
<protein>
    <recommendedName>
        <fullName evidence="8">Membrane protein required for colicin V production</fullName>
    </recommendedName>
</protein>
<gene>
    <name evidence="6" type="ORF">CATMQ487_21890</name>
</gene>
<keyword evidence="7" id="KW-1185">Reference proteome</keyword>
<evidence type="ECO:0000256" key="2">
    <source>
        <dbReference type="ARBA" id="ARBA00022692"/>
    </source>
</evidence>
<sequence length="170" mass="17502">MASGALGWIDVLILVVLGGSVLVGVLRGLAFEVLSLLGWLVAWLCAQAWGIRVAQALHVGTPGSLLERGVGFALCFVAVLLGWKLLSWLVQQVIQATPLAPIDRTLGAAFGLLRGGVIVLVAVTLVGLTPWARSAPWQAAAGVRWAQVLLGVLAPVMPGPGTPASSSGKT</sequence>
<dbReference type="InterPro" id="IPR003825">
    <property type="entry name" value="Colicin-V_CvpA"/>
</dbReference>
<proteinExistence type="predicted"/>
<feature type="transmembrane region" description="Helical" evidence="5">
    <location>
        <begin position="111"/>
        <end position="132"/>
    </location>
</feature>
<dbReference type="PANTHER" id="PTHR36926:SF1">
    <property type="entry name" value="COLICIN V PRODUCTION PROTEIN"/>
    <property type="match status" value="1"/>
</dbReference>
<feature type="transmembrane region" description="Helical" evidence="5">
    <location>
        <begin position="71"/>
        <end position="90"/>
    </location>
</feature>
<dbReference type="EMBL" id="AP025730">
    <property type="protein sequence ID" value="BDI05219.1"/>
    <property type="molecule type" value="Genomic_DNA"/>
</dbReference>
<evidence type="ECO:0000256" key="1">
    <source>
        <dbReference type="ARBA" id="ARBA00004141"/>
    </source>
</evidence>
<evidence type="ECO:0000256" key="3">
    <source>
        <dbReference type="ARBA" id="ARBA00022989"/>
    </source>
</evidence>
<keyword evidence="4 5" id="KW-0472">Membrane</keyword>
<feature type="transmembrane region" description="Helical" evidence="5">
    <location>
        <begin position="33"/>
        <end position="51"/>
    </location>
</feature>
<dbReference type="Proteomes" id="UP001057498">
    <property type="component" value="Chromosome"/>
</dbReference>
<organism evidence="6 7">
    <name type="scientific">Sphaerotilus microaerophilus</name>
    <dbReference type="NCBI Taxonomy" id="2914710"/>
    <lineage>
        <taxon>Bacteria</taxon>
        <taxon>Pseudomonadati</taxon>
        <taxon>Pseudomonadota</taxon>
        <taxon>Betaproteobacteria</taxon>
        <taxon>Burkholderiales</taxon>
        <taxon>Sphaerotilaceae</taxon>
        <taxon>Sphaerotilus</taxon>
    </lineage>
</organism>
<dbReference type="InterPro" id="IPR052719">
    <property type="entry name" value="CvpA-like"/>
</dbReference>
<comment type="subcellular location">
    <subcellularLocation>
        <location evidence="1">Membrane</location>
        <topology evidence="1">Multi-pass membrane protein</topology>
    </subcellularLocation>
</comment>
<keyword evidence="3 5" id="KW-1133">Transmembrane helix</keyword>
<evidence type="ECO:0000313" key="7">
    <source>
        <dbReference type="Proteomes" id="UP001057498"/>
    </source>
</evidence>
<evidence type="ECO:0000256" key="5">
    <source>
        <dbReference type="SAM" id="Phobius"/>
    </source>
</evidence>
<dbReference type="Pfam" id="PF02674">
    <property type="entry name" value="Colicin_V"/>
    <property type="match status" value="1"/>
</dbReference>